<keyword evidence="3 5" id="KW-0067">ATP-binding</keyword>
<dbReference type="KEGG" id="blin:BLSMQ_3318"/>
<evidence type="ECO:0000259" key="4">
    <source>
        <dbReference type="Pfam" id="PF08352"/>
    </source>
</evidence>
<evidence type="ECO:0000256" key="2">
    <source>
        <dbReference type="ARBA" id="ARBA00022741"/>
    </source>
</evidence>
<dbReference type="Pfam" id="PF08352">
    <property type="entry name" value="oligo_HPY"/>
    <property type="match status" value="1"/>
</dbReference>
<reference evidence="6" key="1">
    <citation type="submission" date="2016-09" db="EMBL/GenBank/DDBJ databases">
        <title>Complete Genome Sequence of Brevibacterium linens SMQ-1335.</title>
        <authorList>
            <person name="de Melo A.G."/>
            <person name="Labrie S.J."/>
            <person name="Dumaresq J."/>
            <person name="Roberts R.J."/>
            <person name="Tremblay D.M."/>
            <person name="Moineau S."/>
        </authorList>
    </citation>
    <scope>NUCLEOTIDE SEQUENCE [LARGE SCALE GENOMIC DNA]</scope>
    <source>
        <strain evidence="6">SMQ-1335</strain>
    </source>
</reference>
<dbReference type="AlphaFoldDB" id="A0A1D7W8R7"/>
<evidence type="ECO:0000313" key="5">
    <source>
        <dbReference type="EMBL" id="AOP55018.1"/>
    </source>
</evidence>
<evidence type="ECO:0000256" key="1">
    <source>
        <dbReference type="ARBA" id="ARBA00022448"/>
    </source>
</evidence>
<protein>
    <submittedName>
        <fullName evidence="5">Glutathione transporter, ATP-binding component</fullName>
    </submittedName>
</protein>
<evidence type="ECO:0000313" key="6">
    <source>
        <dbReference type="Proteomes" id="UP000094793"/>
    </source>
</evidence>
<dbReference type="EMBL" id="CP017150">
    <property type="protein sequence ID" value="AOP55018.1"/>
    <property type="molecule type" value="Genomic_DNA"/>
</dbReference>
<accession>A0A1D7W8R7</accession>
<dbReference type="Gene3D" id="3.40.50.300">
    <property type="entry name" value="P-loop containing nucleotide triphosphate hydrolases"/>
    <property type="match status" value="1"/>
</dbReference>
<organism evidence="5 6">
    <name type="scientific">Brevibacterium aurantiacum</name>
    <dbReference type="NCBI Taxonomy" id="273384"/>
    <lineage>
        <taxon>Bacteria</taxon>
        <taxon>Bacillati</taxon>
        <taxon>Actinomycetota</taxon>
        <taxon>Actinomycetes</taxon>
        <taxon>Micrococcales</taxon>
        <taxon>Brevibacteriaceae</taxon>
        <taxon>Brevibacterium</taxon>
    </lineage>
</organism>
<name>A0A1D7W8R7_BREAU</name>
<gene>
    <name evidence="5" type="ORF">BLSMQ_3318</name>
</gene>
<dbReference type="InterPro" id="IPR027417">
    <property type="entry name" value="P-loop_NTPase"/>
</dbReference>
<dbReference type="InterPro" id="IPR013563">
    <property type="entry name" value="Oligopep_ABC_C"/>
</dbReference>
<sequence length="46" mass="5033">MAVMKQGEIVEYDDVDTVLANPRHAYTQELLAAVPRMGSQSLVNNG</sequence>
<dbReference type="GO" id="GO:0005524">
    <property type="term" value="F:ATP binding"/>
    <property type="evidence" value="ECO:0007669"/>
    <property type="project" value="UniProtKB-KW"/>
</dbReference>
<dbReference type="Proteomes" id="UP000094793">
    <property type="component" value="Chromosome"/>
</dbReference>
<keyword evidence="2" id="KW-0547">Nucleotide-binding</keyword>
<evidence type="ECO:0000256" key="3">
    <source>
        <dbReference type="ARBA" id="ARBA00022840"/>
    </source>
</evidence>
<proteinExistence type="predicted"/>
<keyword evidence="1" id="KW-0813">Transport</keyword>
<feature type="domain" description="Oligopeptide/dipeptide ABC transporter C-terminal" evidence="4">
    <location>
        <begin position="10"/>
        <end position="40"/>
    </location>
</feature>
<dbReference type="GO" id="GO:0015833">
    <property type="term" value="P:peptide transport"/>
    <property type="evidence" value="ECO:0007669"/>
    <property type="project" value="InterPro"/>
</dbReference>